<name>A0A8S4QJ43_9NEOP</name>
<proteinExistence type="predicted"/>
<dbReference type="AlphaFoldDB" id="A0A8S4QJ43"/>
<reference evidence="1" key="1">
    <citation type="submission" date="2022-03" db="EMBL/GenBank/DDBJ databases">
        <authorList>
            <person name="Lindestad O."/>
        </authorList>
    </citation>
    <scope>NUCLEOTIDE SEQUENCE</scope>
</reference>
<protein>
    <submittedName>
        <fullName evidence="1">Jg21369 protein</fullName>
    </submittedName>
</protein>
<dbReference type="Proteomes" id="UP000838756">
    <property type="component" value="Unassembled WGS sequence"/>
</dbReference>
<feature type="non-terminal residue" evidence="1">
    <location>
        <position position="1"/>
    </location>
</feature>
<evidence type="ECO:0000313" key="1">
    <source>
        <dbReference type="EMBL" id="CAH2208336.1"/>
    </source>
</evidence>
<keyword evidence="2" id="KW-1185">Reference proteome</keyword>
<organism evidence="1 2">
    <name type="scientific">Pararge aegeria aegeria</name>
    <dbReference type="NCBI Taxonomy" id="348720"/>
    <lineage>
        <taxon>Eukaryota</taxon>
        <taxon>Metazoa</taxon>
        <taxon>Ecdysozoa</taxon>
        <taxon>Arthropoda</taxon>
        <taxon>Hexapoda</taxon>
        <taxon>Insecta</taxon>
        <taxon>Pterygota</taxon>
        <taxon>Neoptera</taxon>
        <taxon>Endopterygota</taxon>
        <taxon>Lepidoptera</taxon>
        <taxon>Glossata</taxon>
        <taxon>Ditrysia</taxon>
        <taxon>Papilionoidea</taxon>
        <taxon>Nymphalidae</taxon>
        <taxon>Satyrinae</taxon>
        <taxon>Satyrini</taxon>
        <taxon>Parargina</taxon>
        <taxon>Pararge</taxon>
    </lineage>
</organism>
<dbReference type="EMBL" id="CAKXAJ010003167">
    <property type="protein sequence ID" value="CAH2208336.1"/>
    <property type="molecule type" value="Genomic_DNA"/>
</dbReference>
<accession>A0A8S4QJ43</accession>
<evidence type="ECO:0000313" key="2">
    <source>
        <dbReference type="Proteomes" id="UP000838756"/>
    </source>
</evidence>
<gene>
    <name evidence="1" type="primary">jg21369</name>
    <name evidence="1" type="ORF">PAEG_LOCUS952</name>
</gene>
<sequence>LLVGVPRNEALPGRVWTLGLEKRRDCRPEGGSWLRRQLE</sequence>
<comment type="caution">
    <text evidence="1">The sequence shown here is derived from an EMBL/GenBank/DDBJ whole genome shotgun (WGS) entry which is preliminary data.</text>
</comment>